<dbReference type="InterPro" id="IPR032675">
    <property type="entry name" value="LRR_dom_sf"/>
</dbReference>
<organism evidence="4 5">
    <name type="scientific">Ruminococcus flavefaciens</name>
    <dbReference type="NCBI Taxonomy" id="1265"/>
    <lineage>
        <taxon>Bacteria</taxon>
        <taxon>Bacillati</taxon>
        <taxon>Bacillota</taxon>
        <taxon>Clostridia</taxon>
        <taxon>Eubacteriales</taxon>
        <taxon>Oscillospiraceae</taxon>
        <taxon>Ruminococcus</taxon>
    </lineage>
</organism>
<evidence type="ECO:0000313" key="4">
    <source>
        <dbReference type="EMBL" id="SEH50582.1"/>
    </source>
</evidence>
<dbReference type="CDD" id="cd14255">
    <property type="entry name" value="Dockerin_III"/>
    <property type="match status" value="1"/>
</dbReference>
<dbReference type="SUPFAM" id="SSF49464">
    <property type="entry name" value="Carboxypeptidase regulatory domain-like"/>
    <property type="match status" value="1"/>
</dbReference>
<dbReference type="OrthoDB" id="1813813at2"/>
<feature type="chain" id="PRO_5010220188" evidence="2">
    <location>
        <begin position="23"/>
        <end position="1523"/>
    </location>
</feature>
<accession>A0A1H6IRG5</accession>
<dbReference type="EMBL" id="FNWV01000003">
    <property type="protein sequence ID" value="SEH50582.1"/>
    <property type="molecule type" value="Genomic_DNA"/>
</dbReference>
<evidence type="ECO:0000256" key="1">
    <source>
        <dbReference type="SAM" id="MobiDB-lite"/>
    </source>
</evidence>
<dbReference type="Proteomes" id="UP000183190">
    <property type="component" value="Unassembled WGS sequence"/>
</dbReference>
<dbReference type="Pfam" id="PF00404">
    <property type="entry name" value="Dockerin_1"/>
    <property type="match status" value="1"/>
</dbReference>
<proteinExistence type="predicted"/>
<dbReference type="SUPFAM" id="SSF52058">
    <property type="entry name" value="L domain-like"/>
    <property type="match status" value="1"/>
</dbReference>
<dbReference type="SUPFAM" id="SSF63446">
    <property type="entry name" value="Type I dockerin domain"/>
    <property type="match status" value="1"/>
</dbReference>
<keyword evidence="2" id="KW-0732">Signal</keyword>
<dbReference type="InterPro" id="IPR016134">
    <property type="entry name" value="Dockerin_dom"/>
</dbReference>
<feature type="region of interest" description="Disordered" evidence="1">
    <location>
        <begin position="1380"/>
        <end position="1415"/>
    </location>
</feature>
<dbReference type="RefSeq" id="WP_074714981.1">
    <property type="nucleotide sequence ID" value="NZ_FNWV01000003.1"/>
</dbReference>
<evidence type="ECO:0000256" key="2">
    <source>
        <dbReference type="SAM" id="SignalP"/>
    </source>
</evidence>
<feature type="domain" description="Dockerin" evidence="3">
    <location>
        <begin position="1440"/>
        <end position="1513"/>
    </location>
</feature>
<dbReference type="GO" id="GO:0000272">
    <property type="term" value="P:polysaccharide catabolic process"/>
    <property type="evidence" value="ECO:0007669"/>
    <property type="project" value="InterPro"/>
</dbReference>
<dbReference type="Gene3D" id="2.60.40.1120">
    <property type="entry name" value="Carboxypeptidase-like, regulatory domain"/>
    <property type="match status" value="1"/>
</dbReference>
<dbReference type="InterPro" id="IPR008969">
    <property type="entry name" value="CarboxyPept-like_regulatory"/>
</dbReference>
<dbReference type="Gene3D" id="1.10.1330.10">
    <property type="entry name" value="Dockerin domain"/>
    <property type="match status" value="2"/>
</dbReference>
<reference evidence="4 5" key="1">
    <citation type="submission" date="2016-10" db="EMBL/GenBank/DDBJ databases">
        <authorList>
            <person name="de Groot N.N."/>
        </authorList>
    </citation>
    <scope>NUCLEOTIDE SEQUENCE [LARGE SCALE GENOMIC DNA]</scope>
    <source>
        <strain evidence="4 5">YAD2003</strain>
    </source>
</reference>
<dbReference type="InterPro" id="IPR026906">
    <property type="entry name" value="LRR_5"/>
</dbReference>
<sequence length="1523" mass="166279">MKLKKVIAILSAAVLTVSSSLAYFPSKMMNDHILTANAESSSPISMEGNIIWEPIKAEEIKETEDSWLYSEVDDEITIIGYKGLETELTLPSTIDQKTVTSIADEAFSGNSKIISIDLGAVKKLGNSIFKDCSELKEITIPKTVVYGGSDKGGALKGSSIEKVIFESGIQSIPDYICNGAELLDTVEFPTIKATKNGFTIGKYSFADTSLSSIELPENVTELGEYAFQGCSILKNIILPESLKTISGFCFSGCESLTELKLGPNVTAIGEKMIEKCTKIKELTIPSSVDTFYTGAVGYGCLCGSSVKKVIFEDGTRNIPGYICRDSSELENIVLPESVESIGESTFRNCPRIKTISLPENVESIGNSCFSDCTALESFTFNKNVKNLGHDLFNGCKKLKELTIPASVENVDSNHNVNGCLEGCGVETVTFEAGIKNIPHFICAGATQLKNVIIPEAPSKTLEGYSIGASAFKGTAIESIELPASLTYIGENAFEGCSLLKSISLPEGIKTLDKQCFKNCVLLTELEIPSSVTTLGQEMISGCNNIKYLDIPAGVNYISGGAWIAGGNRVDAGVIAGSGVEYLSFEKGMKKVPDYIAKDAKELKTVILPDTVTEIGNHAFENCTALKKVESSNSSLKFSSDTFMGCESLNDKRLTVFDPKNTYFIANTERGSVNGIINYKLKYDLLPSVISDAQSMKLFIDVPDGLTLMFDTIHSKDLSINTEDIQNGVIPVNSRSGEMEFSVRVTDIGNYKISASLLFESDKTKWNQPIGTVYVDCPDITIGAPTVVNSYEAEVYGVSQRDHDVEIFVNNKSVGIFRTNTSTGKYHGTISLPESSDGSVYTLYAKCGSLKSEEIKVEYSAGRPSVKKVVLKYGVHGNKFEELDITDVFTKGTSPVVIFQSDLGFDITTVNTDKIDRLFVTSQKGDDIKYIEAFYNAEKDLWSTEGNFDENDPHYVPGTLNIFILEKKDNPDKYYAENALSEADIPIEIKKNSKVEILKSNEDNSCYIADITLSDGNFSDSFLYYADDNASGAYIDNNYYTIEEIENNLDKLTEGKEAYTTIEDNKEVKYYILSSEIVIPEKADVKKAPRPLDILNNNKYATTNNDKSVLDWFEVFLKGEKGLFDGSTILELIEGKDSDKKIVKIMNRIVSHGILDAMNHLFDSAPGFASKIFGGGLTLVEFKNLWDKANGNKDYQFAAFNLAALRLFNLIGMPMLMAANPLLGFLLSWGISMGLDKLRDYIEYCMENGMTPGFEGFFKYITPGCLKWIWDPSGAVYDAASGEPLKDVTVTLYYLDPETGQSIKWDAEDYDQLNPLTTDSDGNYLWDVPEGKWKVVCHKDGYEDAESEWLDVPPIRTDVNISMTASSKASTTSTATATTTVTTTTSKASTTTTTNTTSKTTTTTTKSATTTTSALKTSTNTSTTTQVITTSVTTTTVASTTDYILGDVNNDNLINAVDASSILKYYALISTSKEGGYSEEQKLAADVDHDGLINAVDASIVLAYYAYASTANDDILSLEAFAKK</sequence>
<dbReference type="InterPro" id="IPR053139">
    <property type="entry name" value="Surface_bspA-like"/>
</dbReference>
<name>A0A1H6IRG5_RUMFL</name>
<feature type="signal peptide" evidence="2">
    <location>
        <begin position="1"/>
        <end position="22"/>
    </location>
</feature>
<dbReference type="PROSITE" id="PS51766">
    <property type="entry name" value="DOCKERIN"/>
    <property type="match status" value="1"/>
</dbReference>
<dbReference type="Gene3D" id="3.80.10.10">
    <property type="entry name" value="Ribonuclease Inhibitor"/>
    <property type="match status" value="5"/>
</dbReference>
<evidence type="ECO:0000313" key="5">
    <source>
        <dbReference type="Proteomes" id="UP000183190"/>
    </source>
</evidence>
<dbReference type="Pfam" id="PF13306">
    <property type="entry name" value="LRR_5"/>
    <property type="match status" value="5"/>
</dbReference>
<dbReference type="PANTHER" id="PTHR45661:SF3">
    <property type="entry name" value="IG-LIKE DOMAIN-CONTAINING PROTEIN"/>
    <property type="match status" value="1"/>
</dbReference>
<dbReference type="InterPro" id="IPR036439">
    <property type="entry name" value="Dockerin_dom_sf"/>
</dbReference>
<dbReference type="InterPro" id="IPR002105">
    <property type="entry name" value="Dockerin_1_rpt"/>
</dbReference>
<dbReference type="GO" id="GO:0004553">
    <property type="term" value="F:hydrolase activity, hydrolyzing O-glycosyl compounds"/>
    <property type="evidence" value="ECO:0007669"/>
    <property type="project" value="InterPro"/>
</dbReference>
<evidence type="ECO:0000259" key="3">
    <source>
        <dbReference type="PROSITE" id="PS51766"/>
    </source>
</evidence>
<protein>
    <submittedName>
        <fullName evidence="4">Leucine rich repeat-containing protein</fullName>
    </submittedName>
</protein>
<gene>
    <name evidence="4" type="ORF">SAMN02910265_01056</name>
</gene>
<dbReference type="PANTHER" id="PTHR45661">
    <property type="entry name" value="SURFACE ANTIGEN"/>
    <property type="match status" value="1"/>
</dbReference>